<dbReference type="FunFam" id="3.30.160.60:FF:000029">
    <property type="entry name" value="GLI family zinc finger 4"/>
    <property type="match status" value="1"/>
</dbReference>
<comment type="subcellular location">
    <subcellularLocation>
        <location evidence="2">Nucleus</location>
    </subcellularLocation>
</comment>
<evidence type="ECO:0000256" key="10">
    <source>
        <dbReference type="PROSITE-ProRule" id="PRU00042"/>
    </source>
</evidence>
<feature type="non-terminal residue" evidence="12">
    <location>
        <position position="1"/>
    </location>
</feature>
<evidence type="ECO:0000256" key="6">
    <source>
        <dbReference type="ARBA" id="ARBA00022771"/>
    </source>
</evidence>
<keyword evidence="7" id="KW-0862">Zinc</keyword>
<evidence type="ECO:0000256" key="7">
    <source>
        <dbReference type="ARBA" id="ARBA00022833"/>
    </source>
</evidence>
<evidence type="ECO:0000256" key="8">
    <source>
        <dbReference type="ARBA" id="ARBA00023125"/>
    </source>
</evidence>
<keyword evidence="8" id="KW-0238">DNA-binding</keyword>
<keyword evidence="5" id="KW-0677">Repeat</keyword>
<dbReference type="FunFam" id="3.30.160.60:FF:001255">
    <property type="entry name" value="Zinc finger protein 26"/>
    <property type="match status" value="1"/>
</dbReference>
<evidence type="ECO:0000256" key="5">
    <source>
        <dbReference type="ARBA" id="ARBA00022737"/>
    </source>
</evidence>
<evidence type="ECO:0000256" key="4">
    <source>
        <dbReference type="ARBA" id="ARBA00022723"/>
    </source>
</evidence>
<dbReference type="SUPFAM" id="SSF57667">
    <property type="entry name" value="beta-beta-alpha zinc fingers"/>
    <property type="match status" value="3"/>
</dbReference>
<keyword evidence="13" id="KW-1185">Reference proteome</keyword>
<evidence type="ECO:0000256" key="1">
    <source>
        <dbReference type="ARBA" id="ARBA00003767"/>
    </source>
</evidence>
<feature type="domain" description="C2H2-type" evidence="11">
    <location>
        <begin position="26"/>
        <end position="53"/>
    </location>
</feature>
<feature type="domain" description="C2H2-type" evidence="11">
    <location>
        <begin position="197"/>
        <end position="214"/>
    </location>
</feature>
<dbReference type="GO" id="GO:0000981">
    <property type="term" value="F:DNA-binding transcription factor activity, RNA polymerase II-specific"/>
    <property type="evidence" value="ECO:0007669"/>
    <property type="project" value="TreeGrafter"/>
</dbReference>
<dbReference type="FunFam" id="3.30.160.60:FF:000744">
    <property type="entry name" value="zinc finger E-box-binding homeobox 1"/>
    <property type="match status" value="1"/>
</dbReference>
<dbReference type="PANTHER" id="PTHR23235:SF142">
    <property type="entry name" value="ZINC FINGER PROTEIN 384"/>
    <property type="match status" value="1"/>
</dbReference>
<dbReference type="GO" id="GO:0008270">
    <property type="term" value="F:zinc ion binding"/>
    <property type="evidence" value="ECO:0007669"/>
    <property type="project" value="UniProtKB-KW"/>
</dbReference>
<keyword evidence="9" id="KW-0539">Nucleus</keyword>
<sequence>SQCEKAFLDNSALIKHKRTHTGEKPYQCSYCEKAYARNSRLIIHLKTHTGGIPYVNNDLKIKDKQIADSWMKVYGKRIHDEDKGKYTTRDIGMIQDVEINSEHGDNYYDIEPVQSQDVEVILKEKNETNDKEETGICEKPYQCNECDKAFTIKQHLWIHQRTHTGDKPYHCSQCDKAFSVKQNLVRHYRTHTGDKPFKCTHCVKSFSQNSHLLN</sequence>
<dbReference type="InterPro" id="IPR036236">
    <property type="entry name" value="Znf_C2H2_sf"/>
</dbReference>
<evidence type="ECO:0000259" key="11">
    <source>
        <dbReference type="PROSITE" id="PS50157"/>
    </source>
</evidence>
<evidence type="ECO:0000313" key="12">
    <source>
        <dbReference type="EMBL" id="CAL4165890.1"/>
    </source>
</evidence>
<evidence type="ECO:0000313" key="13">
    <source>
        <dbReference type="Proteomes" id="UP001497623"/>
    </source>
</evidence>
<accession>A0AAV2SAP6</accession>
<evidence type="ECO:0000256" key="3">
    <source>
        <dbReference type="ARBA" id="ARBA00006991"/>
    </source>
</evidence>
<comment type="similarity">
    <text evidence="3">Belongs to the krueppel C2H2-type zinc-finger protein family.</text>
</comment>
<comment type="caution">
    <text evidence="12">The sequence shown here is derived from an EMBL/GenBank/DDBJ whole genome shotgun (WGS) entry which is preliminary data.</text>
</comment>
<dbReference type="InterPro" id="IPR013087">
    <property type="entry name" value="Znf_C2H2_type"/>
</dbReference>
<evidence type="ECO:0000256" key="9">
    <source>
        <dbReference type="ARBA" id="ARBA00023242"/>
    </source>
</evidence>
<organism evidence="12 13">
    <name type="scientific">Meganyctiphanes norvegica</name>
    <name type="common">Northern krill</name>
    <name type="synonym">Thysanopoda norvegica</name>
    <dbReference type="NCBI Taxonomy" id="48144"/>
    <lineage>
        <taxon>Eukaryota</taxon>
        <taxon>Metazoa</taxon>
        <taxon>Ecdysozoa</taxon>
        <taxon>Arthropoda</taxon>
        <taxon>Crustacea</taxon>
        <taxon>Multicrustacea</taxon>
        <taxon>Malacostraca</taxon>
        <taxon>Eumalacostraca</taxon>
        <taxon>Eucarida</taxon>
        <taxon>Euphausiacea</taxon>
        <taxon>Euphausiidae</taxon>
        <taxon>Meganyctiphanes</taxon>
    </lineage>
</organism>
<dbReference type="Gene3D" id="3.30.160.60">
    <property type="entry name" value="Classic Zinc Finger"/>
    <property type="match status" value="5"/>
</dbReference>
<keyword evidence="4" id="KW-0479">Metal-binding</keyword>
<feature type="domain" description="C2H2-type" evidence="11">
    <location>
        <begin position="169"/>
        <end position="196"/>
    </location>
</feature>
<dbReference type="PROSITE" id="PS00028">
    <property type="entry name" value="ZINC_FINGER_C2H2_1"/>
    <property type="match status" value="3"/>
</dbReference>
<name>A0AAV2SAP6_MEGNR</name>
<dbReference type="PANTHER" id="PTHR23235">
    <property type="entry name" value="KRUEPPEL-LIKE TRANSCRIPTION FACTOR"/>
    <property type="match status" value="1"/>
</dbReference>
<dbReference type="Pfam" id="PF00096">
    <property type="entry name" value="zf-C2H2"/>
    <property type="match status" value="4"/>
</dbReference>
<evidence type="ECO:0000256" key="2">
    <source>
        <dbReference type="ARBA" id="ARBA00004123"/>
    </source>
</evidence>
<feature type="domain" description="C2H2-type" evidence="11">
    <location>
        <begin position="141"/>
        <end position="168"/>
    </location>
</feature>
<keyword evidence="6 10" id="KW-0863">Zinc-finger</keyword>
<dbReference type="EMBL" id="CAXKWB010047777">
    <property type="protein sequence ID" value="CAL4165890.1"/>
    <property type="molecule type" value="Genomic_DNA"/>
</dbReference>
<dbReference type="FunFam" id="3.30.160.60:FF:000358">
    <property type="entry name" value="zinc finger protein 24"/>
    <property type="match status" value="1"/>
</dbReference>
<dbReference type="Proteomes" id="UP001497623">
    <property type="component" value="Unassembled WGS sequence"/>
</dbReference>
<feature type="non-terminal residue" evidence="12">
    <location>
        <position position="214"/>
    </location>
</feature>
<proteinExistence type="inferred from homology"/>
<dbReference type="FunFam" id="3.30.160.60:FF:001049">
    <property type="entry name" value="zinc finger protein 319"/>
    <property type="match status" value="1"/>
</dbReference>
<dbReference type="GO" id="GO:0000978">
    <property type="term" value="F:RNA polymerase II cis-regulatory region sequence-specific DNA binding"/>
    <property type="evidence" value="ECO:0007669"/>
    <property type="project" value="TreeGrafter"/>
</dbReference>
<dbReference type="AlphaFoldDB" id="A0AAV2SAP6"/>
<reference evidence="12 13" key="1">
    <citation type="submission" date="2024-05" db="EMBL/GenBank/DDBJ databases">
        <authorList>
            <person name="Wallberg A."/>
        </authorList>
    </citation>
    <scope>NUCLEOTIDE SEQUENCE [LARGE SCALE GENOMIC DNA]</scope>
</reference>
<comment type="function">
    <text evidence="1">May be involved in transcriptional regulation.</text>
</comment>
<dbReference type="GO" id="GO:0005634">
    <property type="term" value="C:nucleus"/>
    <property type="evidence" value="ECO:0007669"/>
    <property type="project" value="UniProtKB-SubCell"/>
</dbReference>
<feature type="domain" description="C2H2-type" evidence="11">
    <location>
        <begin position="1"/>
        <end position="25"/>
    </location>
</feature>
<gene>
    <name evidence="12" type="ORF">MNOR_LOCUS33325</name>
</gene>
<protein>
    <recommendedName>
        <fullName evidence="11">C2H2-type domain-containing protein</fullName>
    </recommendedName>
</protein>
<dbReference type="SMART" id="SM00355">
    <property type="entry name" value="ZnF_C2H2"/>
    <property type="match status" value="4"/>
</dbReference>
<dbReference type="PROSITE" id="PS50157">
    <property type="entry name" value="ZINC_FINGER_C2H2_2"/>
    <property type="match status" value="5"/>
</dbReference>